<feature type="domain" description="Rhodanese" evidence="2">
    <location>
        <begin position="54"/>
        <end position="144"/>
    </location>
</feature>
<dbReference type="InterPro" id="IPR036873">
    <property type="entry name" value="Rhodanese-like_dom_sf"/>
</dbReference>
<organism evidence="3">
    <name type="scientific">hydrothermal vent metagenome</name>
    <dbReference type="NCBI Taxonomy" id="652676"/>
    <lineage>
        <taxon>unclassified sequences</taxon>
        <taxon>metagenomes</taxon>
        <taxon>ecological metagenomes</taxon>
    </lineage>
</organism>
<evidence type="ECO:0000313" key="3">
    <source>
        <dbReference type="EMBL" id="VAW79221.1"/>
    </source>
</evidence>
<dbReference type="Gene3D" id="3.40.250.10">
    <property type="entry name" value="Rhodanese-like domain"/>
    <property type="match status" value="1"/>
</dbReference>
<dbReference type="AlphaFoldDB" id="A0A3B0YIJ4"/>
<sequence length="145" mass="16348">MDKSFSAFLSLNTTNTILFGIFLALITLLVVTEFQRRGKKYNDVRPVEAIGLINHQNAVVIDVRPKEVFKKGHLTNAINIPLEELKSNPKKADKYKNKAVIIYCNSGNTSIAACKLLEEQGFELVHNMRGGILAWERDSYPVITR</sequence>
<dbReference type="InterPro" id="IPR001763">
    <property type="entry name" value="Rhodanese-like_dom"/>
</dbReference>
<evidence type="ECO:0000256" key="1">
    <source>
        <dbReference type="SAM" id="Phobius"/>
    </source>
</evidence>
<feature type="transmembrane region" description="Helical" evidence="1">
    <location>
        <begin position="6"/>
        <end position="31"/>
    </location>
</feature>
<protein>
    <recommendedName>
        <fullName evidence="2">Rhodanese domain-containing protein</fullName>
    </recommendedName>
</protein>
<dbReference type="InterPro" id="IPR050229">
    <property type="entry name" value="GlpE_sulfurtransferase"/>
</dbReference>
<reference evidence="3" key="1">
    <citation type="submission" date="2018-06" db="EMBL/GenBank/DDBJ databases">
        <authorList>
            <person name="Zhirakovskaya E."/>
        </authorList>
    </citation>
    <scope>NUCLEOTIDE SEQUENCE</scope>
</reference>
<evidence type="ECO:0000259" key="2">
    <source>
        <dbReference type="PROSITE" id="PS50206"/>
    </source>
</evidence>
<dbReference type="PANTHER" id="PTHR43031:SF1">
    <property type="entry name" value="PYRIDINE NUCLEOTIDE-DISULPHIDE OXIDOREDUCTASE"/>
    <property type="match status" value="1"/>
</dbReference>
<gene>
    <name evidence="3" type="ORF">MNBD_GAMMA12-432</name>
</gene>
<dbReference type="CDD" id="cd00158">
    <property type="entry name" value="RHOD"/>
    <property type="match status" value="1"/>
</dbReference>
<dbReference type="PANTHER" id="PTHR43031">
    <property type="entry name" value="FAD-DEPENDENT OXIDOREDUCTASE"/>
    <property type="match status" value="1"/>
</dbReference>
<proteinExistence type="predicted"/>
<dbReference type="Pfam" id="PF00581">
    <property type="entry name" value="Rhodanese"/>
    <property type="match status" value="1"/>
</dbReference>
<keyword evidence="1" id="KW-1133">Transmembrane helix</keyword>
<dbReference type="SMART" id="SM00450">
    <property type="entry name" value="RHOD"/>
    <property type="match status" value="1"/>
</dbReference>
<name>A0A3B0YIJ4_9ZZZZ</name>
<dbReference type="SUPFAM" id="SSF52821">
    <property type="entry name" value="Rhodanese/Cell cycle control phosphatase"/>
    <property type="match status" value="1"/>
</dbReference>
<keyword evidence="1" id="KW-0812">Transmembrane</keyword>
<accession>A0A3B0YIJ4</accession>
<keyword evidence="1" id="KW-0472">Membrane</keyword>
<dbReference type="PROSITE" id="PS50206">
    <property type="entry name" value="RHODANESE_3"/>
    <property type="match status" value="1"/>
</dbReference>
<dbReference type="EMBL" id="UOFL01000171">
    <property type="protein sequence ID" value="VAW79221.1"/>
    <property type="molecule type" value="Genomic_DNA"/>
</dbReference>